<evidence type="ECO:0000313" key="3">
    <source>
        <dbReference type="Proteomes" id="UP000242457"/>
    </source>
</evidence>
<feature type="region of interest" description="Disordered" evidence="1">
    <location>
        <begin position="28"/>
        <end position="48"/>
    </location>
</feature>
<feature type="compositionally biased region" description="Basic and acidic residues" evidence="1">
    <location>
        <begin position="1011"/>
        <end position="1022"/>
    </location>
</feature>
<dbReference type="AlphaFoldDB" id="A0A2A3E413"/>
<name>A0A2A3E413_APICC</name>
<feature type="region of interest" description="Disordered" evidence="1">
    <location>
        <begin position="175"/>
        <end position="247"/>
    </location>
</feature>
<keyword evidence="3" id="KW-1185">Reference proteome</keyword>
<feature type="region of interest" description="Disordered" evidence="1">
    <location>
        <begin position="883"/>
        <end position="914"/>
    </location>
</feature>
<organism evidence="2 3">
    <name type="scientific">Apis cerana cerana</name>
    <name type="common">Oriental honeybee</name>
    <dbReference type="NCBI Taxonomy" id="94128"/>
    <lineage>
        <taxon>Eukaryota</taxon>
        <taxon>Metazoa</taxon>
        <taxon>Ecdysozoa</taxon>
        <taxon>Arthropoda</taxon>
        <taxon>Hexapoda</taxon>
        <taxon>Insecta</taxon>
        <taxon>Pterygota</taxon>
        <taxon>Neoptera</taxon>
        <taxon>Endopterygota</taxon>
        <taxon>Hymenoptera</taxon>
        <taxon>Apocrita</taxon>
        <taxon>Aculeata</taxon>
        <taxon>Apoidea</taxon>
        <taxon>Anthophila</taxon>
        <taxon>Apidae</taxon>
        <taxon>Apis</taxon>
    </lineage>
</organism>
<evidence type="ECO:0000313" key="2">
    <source>
        <dbReference type="EMBL" id="PBC26428.1"/>
    </source>
</evidence>
<feature type="compositionally biased region" description="Low complexity" evidence="1">
    <location>
        <begin position="991"/>
        <end position="1003"/>
    </location>
</feature>
<feature type="compositionally biased region" description="Basic and acidic residues" evidence="1">
    <location>
        <begin position="607"/>
        <end position="620"/>
    </location>
</feature>
<feature type="compositionally biased region" description="Basic and acidic residues" evidence="1">
    <location>
        <begin position="532"/>
        <end position="551"/>
    </location>
</feature>
<feature type="compositionally biased region" description="Basic and acidic residues" evidence="1">
    <location>
        <begin position="476"/>
        <end position="494"/>
    </location>
</feature>
<reference evidence="2 3" key="1">
    <citation type="submission" date="2014-07" db="EMBL/GenBank/DDBJ databases">
        <title>Genomic and transcriptomic analysis on Apis cerana provide comprehensive insights into honey bee biology.</title>
        <authorList>
            <person name="Diao Q."/>
            <person name="Sun L."/>
            <person name="Zheng H."/>
            <person name="Zheng H."/>
            <person name="Xu S."/>
            <person name="Wang S."/>
            <person name="Zeng Z."/>
            <person name="Hu F."/>
            <person name="Su S."/>
            <person name="Wu J."/>
        </authorList>
    </citation>
    <scope>NUCLEOTIDE SEQUENCE [LARGE SCALE GENOMIC DNA]</scope>
    <source>
        <tissue evidence="2">Pupae without intestine</tissue>
    </source>
</reference>
<feature type="compositionally biased region" description="Basic and acidic residues" evidence="1">
    <location>
        <begin position="670"/>
        <end position="686"/>
    </location>
</feature>
<evidence type="ECO:0000256" key="1">
    <source>
        <dbReference type="SAM" id="MobiDB-lite"/>
    </source>
</evidence>
<dbReference type="EMBL" id="KZ288387">
    <property type="protein sequence ID" value="PBC26428.1"/>
    <property type="molecule type" value="Genomic_DNA"/>
</dbReference>
<proteinExistence type="predicted"/>
<protein>
    <submittedName>
        <fullName evidence="2">Uncharacterized protein</fullName>
    </submittedName>
</protein>
<feature type="compositionally biased region" description="Low complexity" evidence="1">
    <location>
        <begin position="175"/>
        <end position="189"/>
    </location>
</feature>
<feature type="region of interest" description="Disordered" evidence="1">
    <location>
        <begin position="476"/>
        <end position="686"/>
    </location>
</feature>
<gene>
    <name evidence="2" type="ORF">APICC_01339</name>
</gene>
<dbReference type="STRING" id="94128.A0A2A3E413"/>
<feature type="compositionally biased region" description="Acidic residues" evidence="1">
    <location>
        <begin position="621"/>
        <end position="635"/>
    </location>
</feature>
<sequence>MKERKRKKDRGDSASIGVALLCPNLDSRRRPTMLTPTTKGAKIRHGNSYCRNNNGRMMKQDYFPWEKVPFVPRPSLVPEPFTVWGRKKQDPKKEFYQYVTLRDKEGVVRGKNPSKEDHARQLVAGGAVSKVSLDAAAELARKGHVFGKGTPRHYVVRDYPEVGVRSAQEQYSYAYTNTSSSSSSSSTDPYSRRPHKSSYSEESVYKRESGPYGSYSTERSTRTSSGGAPGSYHSSYESHTSGRLPGGTTYRHFSYRLRSIPRMPYVAHKRLVTVIHIPYHTVYYGGTLIPIRVHSRVRPSVLAAELNRIRSLTRPSTESYVEKYLQSKDHIYFDDEAREIRARVDSLLRRVHIFVPRAVASDFAEEIVPERMRSGDYVRRLISGKHNTKKDTIEPISWYEVPDRGNFGNLACVKYVAGKPHSIRKPYFKVADLRPSDIKNDVNFLSYYSKNREAAANACEYIRNYMENFINLTDKTRRETESRAEKRYSRREKVLEEEEEEVHPSVTQSAAEQEPVQSEPAKEPQVATEPKSPGRAEHPAKKPEPTTEKPSEPVNQTAKEPTPEPEPAKEATPEPEPEPEPAKEATPEPEPVKEATPEPEPEPESLSETKGRAVESKEENLMESEDAEKVEEPEERETNEREAVEVVEEVGSKRDVNEAVSESEEETDEKEATTEDEISHVSVRQEKEEAVKRIEQYLINAAEQARTEEERKIAAEEERARLEMEEAKAWEQLQIAQERVAHLDEIIEQEKIEEKRKAEEEKIEADLLETRKILEEERKLEEAKTAALLAEQERMLVEEQLEKTREEEEKEERLANVTFLDQDREVKSIDHCRDDEITCDITDQDREEKPYDPITDDETQIEEEDVHEECECDMAENPFVEEPEGAEGKAVTGGNSVEESSKTEEATSGGEESFYPHISLRSRREIDKFIGNIPAQMVRELLNSLFVSGSLPDIAVTMASGREIYGAFSLIVDDVDSHSISSENSDLDGLSNETSSQNSSSQTPLDSPGGPREKIKQMQVEAETRRGEFARLLEEHAQVVRKLKMMEAEEQLSATGNVVGATHA</sequence>
<feature type="compositionally biased region" description="Basic and acidic residues" evidence="1">
    <location>
        <begin position="636"/>
        <end position="657"/>
    </location>
</feature>
<accession>A0A2A3E413</accession>
<dbReference type="OrthoDB" id="8194914at2759"/>
<dbReference type="Proteomes" id="UP000242457">
    <property type="component" value="Unassembled WGS sequence"/>
</dbReference>
<feature type="region of interest" description="Disordered" evidence="1">
    <location>
        <begin position="981"/>
        <end position="1022"/>
    </location>
</feature>
<feature type="compositionally biased region" description="Basic and acidic residues" evidence="1">
    <location>
        <begin position="580"/>
        <end position="596"/>
    </location>
</feature>
<feature type="compositionally biased region" description="Polar residues" evidence="1">
    <location>
        <begin position="232"/>
        <end position="241"/>
    </location>
</feature>
<feature type="compositionally biased region" description="Low complexity" evidence="1">
    <location>
        <begin position="212"/>
        <end position="226"/>
    </location>
</feature>